<dbReference type="SUPFAM" id="SSF48008">
    <property type="entry name" value="GntR ligand-binding domain-like"/>
    <property type="match status" value="1"/>
</dbReference>
<dbReference type="InterPro" id="IPR011711">
    <property type="entry name" value="GntR_C"/>
</dbReference>
<dbReference type="CDD" id="cd07377">
    <property type="entry name" value="WHTH_GntR"/>
    <property type="match status" value="1"/>
</dbReference>
<dbReference type="Gene3D" id="1.20.120.530">
    <property type="entry name" value="GntR ligand-binding domain-like"/>
    <property type="match status" value="1"/>
</dbReference>
<dbReference type="SUPFAM" id="SSF46785">
    <property type="entry name" value="Winged helix' DNA-binding domain"/>
    <property type="match status" value="1"/>
</dbReference>
<reference evidence="5 6" key="2">
    <citation type="submission" date="2020-01" db="EMBL/GenBank/DDBJ databases">
        <title>Microvirga sp. nov., an arsenate reduction bacterium isolated from Tibet hotspring sediments.</title>
        <authorList>
            <person name="Xian W.-D."/>
            <person name="Li W.-J."/>
        </authorList>
    </citation>
    <scope>NUCLEOTIDE SEQUENCE [LARGE SCALE GENOMIC DNA]</scope>
    <source>
        <strain evidence="5 6">KCTC 23863</strain>
    </source>
</reference>
<dbReference type="SMART" id="SM00895">
    <property type="entry name" value="FCD"/>
    <property type="match status" value="1"/>
</dbReference>
<dbReference type="PANTHER" id="PTHR43537:SF5">
    <property type="entry name" value="UXU OPERON TRANSCRIPTIONAL REGULATOR"/>
    <property type="match status" value="1"/>
</dbReference>
<dbReference type="Proteomes" id="UP000436483">
    <property type="component" value="Unassembled WGS sequence"/>
</dbReference>
<sequence length="238" mass="26210">MEAIVRRKLSHEVLDRLIGAIEAGEYEPGTQLPSERELMARFGVGRPAIREAMQSLQQMGLIRINHGERARVILPTPETIIDQISGAMLQLLSSNPRGLQDLKEARVFFEVGLARVATQRATRDGLEQLRRALIACQDARGDVARFVAADMAFHRQIAAMSGNLLIAAISQGMLEWLSRFKRELVSARGAERLTLEEHERIYKAIAAGDADAAAKAMSDHLTRANSLYSVLALGAVED</sequence>
<keyword evidence="3" id="KW-0804">Transcription</keyword>
<dbReference type="PROSITE" id="PS50949">
    <property type="entry name" value="HTH_GNTR"/>
    <property type="match status" value="1"/>
</dbReference>
<keyword evidence="6" id="KW-1185">Reference proteome</keyword>
<dbReference type="Pfam" id="PF07729">
    <property type="entry name" value="FCD"/>
    <property type="match status" value="1"/>
</dbReference>
<evidence type="ECO:0000256" key="3">
    <source>
        <dbReference type="ARBA" id="ARBA00023163"/>
    </source>
</evidence>
<dbReference type="InterPro" id="IPR036388">
    <property type="entry name" value="WH-like_DNA-bd_sf"/>
</dbReference>
<dbReference type="InterPro" id="IPR036390">
    <property type="entry name" value="WH_DNA-bd_sf"/>
</dbReference>
<dbReference type="Gene3D" id="1.10.10.10">
    <property type="entry name" value="Winged helix-like DNA-binding domain superfamily/Winged helix DNA-binding domain"/>
    <property type="match status" value="1"/>
</dbReference>
<reference evidence="5 6" key="1">
    <citation type="submission" date="2019-12" db="EMBL/GenBank/DDBJ databases">
        <authorList>
            <person name="Yuan C.-G."/>
        </authorList>
    </citation>
    <scope>NUCLEOTIDE SEQUENCE [LARGE SCALE GENOMIC DNA]</scope>
    <source>
        <strain evidence="5 6">KCTC 23863</strain>
    </source>
</reference>
<gene>
    <name evidence="5" type="primary">nanR</name>
    <name evidence="5" type="ORF">GR328_24845</name>
</gene>
<dbReference type="OrthoDB" id="9812645at2"/>
<dbReference type="Pfam" id="PF00392">
    <property type="entry name" value="GntR"/>
    <property type="match status" value="1"/>
</dbReference>
<evidence type="ECO:0000313" key="6">
    <source>
        <dbReference type="Proteomes" id="UP000436483"/>
    </source>
</evidence>
<dbReference type="GO" id="GO:0003677">
    <property type="term" value="F:DNA binding"/>
    <property type="evidence" value="ECO:0007669"/>
    <property type="project" value="UniProtKB-KW"/>
</dbReference>
<evidence type="ECO:0000256" key="1">
    <source>
        <dbReference type="ARBA" id="ARBA00023015"/>
    </source>
</evidence>
<dbReference type="GO" id="GO:0003700">
    <property type="term" value="F:DNA-binding transcription factor activity"/>
    <property type="evidence" value="ECO:0007669"/>
    <property type="project" value="InterPro"/>
</dbReference>
<evidence type="ECO:0000256" key="2">
    <source>
        <dbReference type="ARBA" id="ARBA00023125"/>
    </source>
</evidence>
<accession>A0A7X3MWR8</accession>
<organism evidence="5 6">
    <name type="scientific">Microvirga makkahensis</name>
    <dbReference type="NCBI Taxonomy" id="1128670"/>
    <lineage>
        <taxon>Bacteria</taxon>
        <taxon>Pseudomonadati</taxon>
        <taxon>Pseudomonadota</taxon>
        <taxon>Alphaproteobacteria</taxon>
        <taxon>Hyphomicrobiales</taxon>
        <taxon>Methylobacteriaceae</taxon>
        <taxon>Microvirga</taxon>
    </lineage>
</organism>
<keyword evidence="1" id="KW-0805">Transcription regulation</keyword>
<feature type="domain" description="HTH gntR-type" evidence="4">
    <location>
        <begin position="7"/>
        <end position="76"/>
    </location>
</feature>
<comment type="caution">
    <text evidence="5">The sequence shown here is derived from an EMBL/GenBank/DDBJ whole genome shotgun (WGS) entry which is preliminary data.</text>
</comment>
<dbReference type="InterPro" id="IPR008920">
    <property type="entry name" value="TF_FadR/GntR_C"/>
</dbReference>
<protein>
    <submittedName>
        <fullName evidence="5">Transcriptional regulator NanR</fullName>
    </submittedName>
</protein>
<dbReference type="InterPro" id="IPR000524">
    <property type="entry name" value="Tscrpt_reg_HTH_GntR"/>
</dbReference>
<dbReference type="AlphaFoldDB" id="A0A7X3MWR8"/>
<evidence type="ECO:0000259" key="4">
    <source>
        <dbReference type="PROSITE" id="PS50949"/>
    </source>
</evidence>
<dbReference type="PANTHER" id="PTHR43537">
    <property type="entry name" value="TRANSCRIPTIONAL REGULATOR, GNTR FAMILY"/>
    <property type="match status" value="1"/>
</dbReference>
<dbReference type="EMBL" id="WURB01000040">
    <property type="protein sequence ID" value="MXQ14619.1"/>
    <property type="molecule type" value="Genomic_DNA"/>
</dbReference>
<dbReference type="PRINTS" id="PR00035">
    <property type="entry name" value="HTHGNTR"/>
</dbReference>
<dbReference type="SMART" id="SM00345">
    <property type="entry name" value="HTH_GNTR"/>
    <property type="match status" value="1"/>
</dbReference>
<proteinExistence type="predicted"/>
<dbReference type="RefSeq" id="WP_160888338.1">
    <property type="nucleotide sequence ID" value="NZ_WURB01000040.1"/>
</dbReference>
<name>A0A7X3MWR8_9HYPH</name>
<evidence type="ECO:0000313" key="5">
    <source>
        <dbReference type="EMBL" id="MXQ14619.1"/>
    </source>
</evidence>
<dbReference type="NCBIfam" id="NF003011">
    <property type="entry name" value="PRK03837.1"/>
    <property type="match status" value="1"/>
</dbReference>
<keyword evidence="2" id="KW-0238">DNA-binding</keyword>